<proteinExistence type="inferred from homology"/>
<dbReference type="InterPro" id="IPR003331">
    <property type="entry name" value="UDP_GlcNAc_Epimerase_2_dom"/>
</dbReference>
<sequence>MKTVISVVGARPNFMKVAPIYRAFKKYEDKVKHLIVHTGQHYDKTMSDAFFQDLEMPHPDYFLGVGSGSHAVQTSKIMVEFEKVCIESKPDLVLVVGDVNSTIACALTAIKLDIKVAHIESGLRSRDRSMPEEINRIATDSICDYCFVTEQSGLDNLKKEGFDTERVFYTGNTMIDSQFYALENAKKSEIVKKLNLNPKEYILITLHRPSNVDEKEQLKQILEIFNEISD</sequence>
<organism evidence="3 4">
    <name type="scientific">Candidatus Daviesbacteria bacterium GW2011_GWF2_38_6</name>
    <dbReference type="NCBI Taxonomy" id="1618432"/>
    <lineage>
        <taxon>Bacteria</taxon>
        <taxon>Candidatus Daviesiibacteriota</taxon>
    </lineage>
</organism>
<protein>
    <submittedName>
        <fullName evidence="3">UDP-N-acetylglucosamine 2-epimerase</fullName>
    </submittedName>
</protein>
<dbReference type="PATRIC" id="fig|1618432.3.peg.407"/>
<name>A0A0G0KHL5_9BACT</name>
<evidence type="ECO:0000313" key="4">
    <source>
        <dbReference type="Proteomes" id="UP000034324"/>
    </source>
</evidence>
<dbReference type="PANTHER" id="PTHR43174">
    <property type="entry name" value="UDP-N-ACETYLGLUCOSAMINE 2-EPIMERASE"/>
    <property type="match status" value="1"/>
</dbReference>
<comment type="caution">
    <text evidence="3">The sequence shown here is derived from an EMBL/GenBank/DDBJ whole genome shotgun (WGS) entry which is preliminary data.</text>
</comment>
<dbReference type="AlphaFoldDB" id="A0A0G0KHL5"/>
<dbReference type="Pfam" id="PF02350">
    <property type="entry name" value="Epimerase_2"/>
    <property type="match status" value="1"/>
</dbReference>
<dbReference type="SUPFAM" id="SSF53756">
    <property type="entry name" value="UDP-Glycosyltransferase/glycogen phosphorylase"/>
    <property type="match status" value="1"/>
</dbReference>
<dbReference type="PANTHER" id="PTHR43174:SF1">
    <property type="entry name" value="UDP-N-ACETYLGLUCOSAMINE 2-EPIMERASE"/>
    <property type="match status" value="1"/>
</dbReference>
<dbReference type="Gene3D" id="3.40.50.2000">
    <property type="entry name" value="Glycogen Phosphorylase B"/>
    <property type="match status" value="1"/>
</dbReference>
<dbReference type="GO" id="GO:0016853">
    <property type="term" value="F:isomerase activity"/>
    <property type="evidence" value="ECO:0007669"/>
    <property type="project" value="UniProtKB-KW"/>
</dbReference>
<dbReference type="Proteomes" id="UP000034324">
    <property type="component" value="Unassembled WGS sequence"/>
</dbReference>
<dbReference type="InterPro" id="IPR029767">
    <property type="entry name" value="WecB-like"/>
</dbReference>
<evidence type="ECO:0000256" key="1">
    <source>
        <dbReference type="RuleBase" id="RU003513"/>
    </source>
</evidence>
<evidence type="ECO:0000259" key="2">
    <source>
        <dbReference type="Pfam" id="PF02350"/>
    </source>
</evidence>
<keyword evidence="1" id="KW-0413">Isomerase</keyword>
<feature type="domain" description="UDP-N-acetylglucosamine 2-epimerase" evidence="2">
    <location>
        <begin position="29"/>
        <end position="229"/>
    </location>
</feature>
<evidence type="ECO:0000313" key="3">
    <source>
        <dbReference type="EMBL" id="KKQ78262.1"/>
    </source>
</evidence>
<dbReference type="EMBL" id="LBVC01000027">
    <property type="protein sequence ID" value="KKQ78262.1"/>
    <property type="molecule type" value="Genomic_DNA"/>
</dbReference>
<reference evidence="3 4" key="1">
    <citation type="journal article" date="2015" name="Nature">
        <title>rRNA introns, odd ribosomes, and small enigmatic genomes across a large radiation of phyla.</title>
        <authorList>
            <person name="Brown C.T."/>
            <person name="Hug L.A."/>
            <person name="Thomas B.C."/>
            <person name="Sharon I."/>
            <person name="Castelle C.J."/>
            <person name="Singh A."/>
            <person name="Wilkins M.J."/>
            <person name="Williams K.H."/>
            <person name="Banfield J.F."/>
        </authorList>
    </citation>
    <scope>NUCLEOTIDE SEQUENCE [LARGE SCALE GENOMIC DNA]</scope>
</reference>
<feature type="non-terminal residue" evidence="3">
    <location>
        <position position="230"/>
    </location>
</feature>
<dbReference type="NCBIfam" id="TIGR00236">
    <property type="entry name" value="wecB"/>
    <property type="match status" value="1"/>
</dbReference>
<dbReference type="CDD" id="cd03786">
    <property type="entry name" value="GTB_UDP-GlcNAc_2-Epimerase"/>
    <property type="match status" value="1"/>
</dbReference>
<comment type="similarity">
    <text evidence="1">Belongs to the UDP-N-acetylglucosamine 2-epimerase family.</text>
</comment>
<accession>A0A0G0KHL5</accession>
<gene>
    <name evidence="3" type="ORF">US99_C0027G0001</name>
</gene>